<evidence type="ECO:0000256" key="1">
    <source>
        <dbReference type="SAM" id="MobiDB-lite"/>
    </source>
</evidence>
<feature type="region of interest" description="Disordered" evidence="1">
    <location>
        <begin position="878"/>
        <end position="929"/>
    </location>
</feature>
<feature type="region of interest" description="Disordered" evidence="1">
    <location>
        <begin position="368"/>
        <end position="391"/>
    </location>
</feature>
<feature type="transmembrane region" description="Helical" evidence="2">
    <location>
        <begin position="1856"/>
        <end position="1878"/>
    </location>
</feature>
<keyword evidence="2" id="KW-0472">Membrane</keyword>
<evidence type="ECO:0000313" key="5">
    <source>
        <dbReference type="Proteomes" id="UP000747110"/>
    </source>
</evidence>
<dbReference type="EMBL" id="BNCQ01000022">
    <property type="protein sequence ID" value="GIM06735.1"/>
    <property type="molecule type" value="Genomic_DNA"/>
</dbReference>
<keyword evidence="5" id="KW-1185">Reference proteome</keyword>
<gene>
    <name evidence="3" type="ORF">Vretifemale_12728</name>
    <name evidence="4" type="ORF">Vretimale_10992</name>
</gene>
<protein>
    <submittedName>
        <fullName evidence="3">Uncharacterized protein</fullName>
    </submittedName>
</protein>
<feature type="region of interest" description="Disordered" evidence="1">
    <location>
        <begin position="1081"/>
        <end position="1120"/>
    </location>
</feature>
<feature type="compositionally biased region" description="Basic and acidic residues" evidence="1">
    <location>
        <begin position="470"/>
        <end position="483"/>
    </location>
</feature>
<feature type="compositionally biased region" description="Gly residues" evidence="1">
    <location>
        <begin position="1108"/>
        <end position="1120"/>
    </location>
</feature>
<reference evidence="3" key="1">
    <citation type="journal article" date="2021" name="Proc. Natl. Acad. Sci. U.S.A.">
        <title>Three genomes in the algal genus Volvox reveal the fate of a haploid sex-determining region after a transition to homothallism.</title>
        <authorList>
            <person name="Yamamoto K."/>
            <person name="Hamaji T."/>
            <person name="Kawai-Toyooka H."/>
            <person name="Matsuzaki R."/>
            <person name="Takahashi F."/>
            <person name="Nishimura Y."/>
            <person name="Kawachi M."/>
            <person name="Noguchi H."/>
            <person name="Minakuchi Y."/>
            <person name="Umen J.G."/>
            <person name="Toyoda A."/>
            <person name="Nozaki H."/>
        </authorList>
    </citation>
    <scope>NUCLEOTIDE SEQUENCE</scope>
    <source>
        <strain evidence="4">NIES-3785</strain>
        <strain evidence="3">NIES-3786</strain>
    </source>
</reference>
<feature type="compositionally biased region" description="Polar residues" evidence="1">
    <location>
        <begin position="955"/>
        <end position="968"/>
    </location>
</feature>
<feature type="compositionally biased region" description="Pro residues" evidence="1">
    <location>
        <begin position="897"/>
        <end position="912"/>
    </location>
</feature>
<feature type="compositionally biased region" description="Low complexity" evidence="1">
    <location>
        <begin position="711"/>
        <end position="722"/>
    </location>
</feature>
<evidence type="ECO:0000256" key="2">
    <source>
        <dbReference type="SAM" id="Phobius"/>
    </source>
</evidence>
<feature type="compositionally biased region" description="Basic and acidic residues" evidence="1">
    <location>
        <begin position="368"/>
        <end position="385"/>
    </location>
</feature>
<sequence>MVRRQGRLRSMVLKDLIVLFLAALGYSLHAKPYCQKRPHSLPPKSNVLKAYPCDAGPATRGLYIIRNFFGAYDDMLRLGPSDRYASFQLVVVAISLGVRLTLPGKWSMLLRTSVLSQLHRLIPLSYLLVASYYGVPPSSSGRRYLLTHPVLDFLSNIVFPVHPISECVFCATSMLLTIAIWWRYGYLATSNFGSASTAMLAGGAQGADNTCIDDVTRSSAALAAGATLPGMAYEVVTATAGAGADAVNNVSAVIADGTGNMSSYHLGRWLPFQLLMNLVALIATLLLEWWRGPPDELVTTEPSMFSWLQRTDQGPSRLGELGECCGDSAAHATAAADTGSGRKAKANAAVAICTPARPNVQHTVIHERCGSSDGDGAREPRDGGRNGDGFGSNMKLIASLAEPNSTDANEAVRQLRPLCSDDVVQRPEALLEPTAPPPSIEAVSDVLVGADATRDSWGCGGADSNVAANDRNHDEADPDHDMENGSTGHGDGAADMGYDSARNVATDMAAVEAEARDVSEVHVLRWSTGVPVQAALGSPSSLGPALFRDSEILAELGGPDAGDQESGVADRAAGPRSDGSSRVDVARHDQQVRSGPLPLLPPTPALVMSGGGVDGATEGPAAALPPSPLLRTSSGGSGDARVWIVDGARTAAAAVGPAIPAPEPFPSTGHGVEADVVVAAASVVVRYDDSIEDDTPGRDHNRAHRLLSSLSSRASQSPTQHNSHTHLHSHSSQQHIHAHGRLESQSLLQLQFQGYWHVADQLMDDRTVPPQPQQPQQRQYISHLGFRQNVWPLSAPDGSFSTATVMAAVQHARRPAYVPRVRLMTTHIKVHGAQPDQLQSGYTQRLENVATAAGQRLMGVYVRAGCIELVLDSADWVDGDIPSEAMPQSGGRDSGPLPAPLQPRPLPYPPYWSAPNTPSRLQHEQQQQQQTLLSQALQTLQPPLQRLPTHDGAKYQQQGGAATQPQISYSRAPQDAAVVVSPGSASSHGSAACLGLAPIPAVIQRGGGAATVGQGQGHGSGYGHGGGGSRSSMQGGGGDSGIGTDLDLGAVIRALRLRRTEGSADSINDLVSEHDMDLEFGDRVDNSTSGPASGGLGVEASSKETSVGSGGRRGVGGGGADADTFSPAALGLTATGGSVTTHPRFLQQLQQQVLLQQQQQQQRLQDAGAVMPAMPPPPPQPQLVAASAVGPISRQALVLGGPRDPMAPGIISLNPRVLVILPRASSVIGGGSNEEIVVRLSAVVRRVSTIPLGAVTSNVAGAAAGLDPEFTMRVRGEYLPLRAVRLESTTVATRVGLVLEPPRIGSAPRGGGGSVSMPTGGIGGGGLGGEDGVLPMMMVMGSGERLQDTSSDIDTGYHYHSEGGRPVPAAWMWHESFLLELLEPPQCPGLLLVDLRGGGGEPAAGRAPNRAMPLVAVADADAAAELQAAVESWEGTQSELDDLLLDLGTWLHHMSRPSPQVVPSAGLHEAEGGPAAAAAVTVPILDQRLVALGQHLLSYAEVCGWRATAAALQDDLAKHGIPRAYTNGRSSSPTILQPVWSPSKVLAGTVPSAIAPASVPAVADVAPASLGPIPQRPQPHLVSGASIGGKARGAVSASRRIWVGLLPLRILAWRGSTCGQGVGFMDLFSFGRKLLWSGATPEEREGFKAFQRAYISQQIWLITLLDVISLAALLFRGRHEPLLAPSNVVTLIACCVGAITAAARVVMPHNQWLRLAEVMKVPRHVCYCVTKGLIGMAGFQAPPGITSYELGLPVFIFEAVIVPWSCLLSVPTAAAVAAAKIPFYMALWHRLALMALKDSEVAALETAGCRFTANAAHGVSNADALCPYNPGLGFTSHGQDATIFSMLSYLSPFRRMVRALTIFCIFVLVTAACHIHMLSAYYRQKRRRAAVELAQSAKAGKAAASPSVMTRSAGGVRDRGADSLVTTLRLRKTDKGK</sequence>
<feature type="region of interest" description="Disordered" evidence="1">
    <location>
        <begin position="1007"/>
        <end position="1041"/>
    </location>
</feature>
<accession>A0A8J4CIZ3</accession>
<feature type="region of interest" description="Disordered" evidence="1">
    <location>
        <begin position="556"/>
        <end position="636"/>
    </location>
</feature>
<dbReference type="EMBL" id="BNCP01000028">
    <property type="protein sequence ID" value="GIL84003.1"/>
    <property type="molecule type" value="Genomic_DNA"/>
</dbReference>
<proteinExistence type="predicted"/>
<keyword evidence="2" id="KW-1133">Transmembrane helix</keyword>
<feature type="region of interest" description="Disordered" evidence="1">
    <location>
        <begin position="458"/>
        <end position="498"/>
    </location>
</feature>
<organism evidence="3 5">
    <name type="scientific">Volvox reticuliferus</name>
    <dbReference type="NCBI Taxonomy" id="1737510"/>
    <lineage>
        <taxon>Eukaryota</taxon>
        <taxon>Viridiplantae</taxon>
        <taxon>Chlorophyta</taxon>
        <taxon>core chlorophytes</taxon>
        <taxon>Chlorophyceae</taxon>
        <taxon>CS clade</taxon>
        <taxon>Chlamydomonadales</taxon>
        <taxon>Volvocaceae</taxon>
        <taxon>Volvox</taxon>
    </lineage>
</organism>
<comment type="caution">
    <text evidence="3">The sequence shown here is derived from an EMBL/GenBank/DDBJ whole genome shotgun (WGS) entry which is preliminary data.</text>
</comment>
<evidence type="ECO:0000313" key="4">
    <source>
        <dbReference type="EMBL" id="GIM06735.1"/>
    </source>
</evidence>
<feature type="compositionally biased region" description="Basic and acidic residues" evidence="1">
    <location>
        <begin position="579"/>
        <end position="591"/>
    </location>
</feature>
<dbReference type="OrthoDB" id="553047at2759"/>
<dbReference type="Proteomes" id="UP000722791">
    <property type="component" value="Unassembled WGS sequence"/>
</dbReference>
<evidence type="ECO:0000313" key="3">
    <source>
        <dbReference type="EMBL" id="GIL84003.1"/>
    </source>
</evidence>
<dbReference type="Proteomes" id="UP000747110">
    <property type="component" value="Unassembled WGS sequence"/>
</dbReference>
<name>A0A8J4CIZ3_9CHLO</name>
<keyword evidence="2" id="KW-0812">Transmembrane</keyword>
<feature type="region of interest" description="Disordered" evidence="1">
    <location>
        <begin position="711"/>
        <end position="738"/>
    </location>
</feature>
<feature type="region of interest" description="Disordered" evidence="1">
    <location>
        <begin position="945"/>
        <end position="968"/>
    </location>
</feature>